<name>A0A4Q0MBX5_9HYPH</name>
<protein>
    <submittedName>
        <fullName evidence="1">Uncharacterized protein</fullName>
    </submittedName>
</protein>
<keyword evidence="2" id="KW-1185">Reference proteome</keyword>
<accession>A0A4Q0MBX5</accession>
<dbReference type="AlphaFoldDB" id="A0A4Q0MBX5"/>
<reference evidence="1 2" key="1">
    <citation type="submission" date="2018-12" db="EMBL/GenBank/DDBJ databases">
        <title>bacterium Hansschlegelia zhihuaiae S113.</title>
        <authorList>
            <person name="He J."/>
        </authorList>
    </citation>
    <scope>NUCLEOTIDE SEQUENCE [LARGE SCALE GENOMIC DNA]</scope>
    <source>
        <strain evidence="1 2">S 113</strain>
    </source>
</reference>
<sequence>MAYIGGKIGDEMPIEPVVPLDPRRLCISYGDAAASGHSWFDTTLPPSSSPQNTLYLRRGCHVALAGDRTFGIFFDVTGFVVGPSPSGAAVTLRLHRAAGFGAFEESAIVWTRSMGRGETIRFAGDLAAGADLVTPARWWLTATVAADPSVPATAPIECTDNFHMG</sequence>
<organism evidence="1 2">
    <name type="scientific">Hansschlegelia zhihuaiae</name>
    <dbReference type="NCBI Taxonomy" id="405005"/>
    <lineage>
        <taxon>Bacteria</taxon>
        <taxon>Pseudomonadati</taxon>
        <taxon>Pseudomonadota</taxon>
        <taxon>Alphaproteobacteria</taxon>
        <taxon>Hyphomicrobiales</taxon>
        <taxon>Methylopilaceae</taxon>
        <taxon>Hansschlegelia</taxon>
    </lineage>
</organism>
<evidence type="ECO:0000313" key="2">
    <source>
        <dbReference type="Proteomes" id="UP000289708"/>
    </source>
</evidence>
<dbReference type="RefSeq" id="WP_128778677.1">
    <property type="nucleotide sequence ID" value="NZ_RYFI01000018.1"/>
</dbReference>
<proteinExistence type="predicted"/>
<comment type="caution">
    <text evidence="1">The sequence shown here is derived from an EMBL/GenBank/DDBJ whole genome shotgun (WGS) entry which is preliminary data.</text>
</comment>
<gene>
    <name evidence="1" type="ORF">EK403_17055</name>
</gene>
<dbReference type="Proteomes" id="UP000289708">
    <property type="component" value="Unassembled WGS sequence"/>
</dbReference>
<evidence type="ECO:0000313" key="1">
    <source>
        <dbReference type="EMBL" id="RXF70266.1"/>
    </source>
</evidence>
<dbReference type="EMBL" id="RYFI01000018">
    <property type="protein sequence ID" value="RXF70266.1"/>
    <property type="molecule type" value="Genomic_DNA"/>
</dbReference>